<evidence type="ECO:0008006" key="4">
    <source>
        <dbReference type="Google" id="ProtNLM"/>
    </source>
</evidence>
<feature type="region of interest" description="Disordered" evidence="1">
    <location>
        <begin position="436"/>
        <end position="513"/>
    </location>
</feature>
<protein>
    <recommendedName>
        <fullName evidence="4">F-box domain-containing protein</fullName>
    </recommendedName>
</protein>
<reference evidence="2 3" key="1">
    <citation type="submission" date="2018-02" db="EMBL/GenBank/DDBJ databases">
        <title>Draft genome sequences of Elsinoe sp., causing black scab on jojoba.</title>
        <authorList>
            <person name="Stodart B."/>
            <person name="Jeffress S."/>
            <person name="Ash G."/>
            <person name="Arun Chinnappa K."/>
        </authorList>
    </citation>
    <scope>NUCLEOTIDE SEQUENCE [LARGE SCALE GENOMIC DNA]</scope>
    <source>
        <strain evidence="2 3">Hillstone_2</strain>
    </source>
</reference>
<sequence>MSATTTTLATPNPQTQSSLFSHLPAEIRSSIFSHVLTPCESLTTRYPRNCLWNRPGHFAPLRTYTDILQTCKRIHSEAWYLLYKHTSLTLYLASFDRRPANSINPFVLEEQLSKLKEPLEAEDVQVFIQLFMLEDGDTLQDMLDLPNLAPRRVCVTVRHTDFWFWESDHPLRVRGRWVERCRFPESVREVEVRFETLERKREQVEILGKQAREGWVFERKDGRSFRFKGEGVERWTGSSTLNQMRWIRDEVRPGELDYVVKSMVWEVERKGDAMEVAERERRGGAQGPDLSVPADKYPQSLDQNPCLHADELRAAGVPKHATAEEAVELCQQYRRSERGHRNLYFLGHTDEAAVKEGDEDDEGVVDEMEDRELAYSWIPGHPDADTVARDSRFGGGGTRYYYQFYERKFKRWLRLRDQDEAAAEAVKGEWFPFEIPSSAGGEWMTMDTDDEDLYSDDDDEDEEDEDMDGDDNDDGDDDMDDDDDDDEDEDSDMDEGDAGGHVAPMCGRGRGWR</sequence>
<dbReference type="EMBL" id="PTQR01000038">
    <property type="protein sequence ID" value="TKX24778.1"/>
    <property type="molecule type" value="Genomic_DNA"/>
</dbReference>
<name>A0A4U7B0V3_9PEZI</name>
<gene>
    <name evidence="2" type="ORF">C1H76_2953</name>
</gene>
<dbReference type="Proteomes" id="UP000308133">
    <property type="component" value="Unassembled WGS sequence"/>
</dbReference>
<feature type="compositionally biased region" description="Acidic residues" evidence="1">
    <location>
        <begin position="447"/>
        <end position="497"/>
    </location>
</feature>
<evidence type="ECO:0000256" key="1">
    <source>
        <dbReference type="SAM" id="MobiDB-lite"/>
    </source>
</evidence>
<evidence type="ECO:0000313" key="3">
    <source>
        <dbReference type="Proteomes" id="UP000308133"/>
    </source>
</evidence>
<proteinExistence type="predicted"/>
<dbReference type="AlphaFoldDB" id="A0A4U7B0V3"/>
<comment type="caution">
    <text evidence="2">The sequence shown here is derived from an EMBL/GenBank/DDBJ whole genome shotgun (WGS) entry which is preliminary data.</text>
</comment>
<organism evidence="2 3">
    <name type="scientific">Elsinoe australis</name>
    <dbReference type="NCBI Taxonomy" id="40998"/>
    <lineage>
        <taxon>Eukaryota</taxon>
        <taxon>Fungi</taxon>
        <taxon>Dikarya</taxon>
        <taxon>Ascomycota</taxon>
        <taxon>Pezizomycotina</taxon>
        <taxon>Dothideomycetes</taxon>
        <taxon>Dothideomycetidae</taxon>
        <taxon>Myriangiales</taxon>
        <taxon>Elsinoaceae</taxon>
        <taxon>Elsinoe</taxon>
    </lineage>
</organism>
<accession>A0A4U7B0V3</accession>
<evidence type="ECO:0000313" key="2">
    <source>
        <dbReference type="EMBL" id="TKX24778.1"/>
    </source>
</evidence>